<feature type="domain" description="JmjC" evidence="2">
    <location>
        <begin position="151"/>
        <end position="327"/>
    </location>
</feature>
<dbReference type="PANTHER" id="PTHR10694">
    <property type="entry name" value="LYSINE-SPECIFIC DEMETHYLASE"/>
    <property type="match status" value="1"/>
</dbReference>
<keyword evidence="4" id="KW-1185">Reference proteome</keyword>
<dbReference type="GO" id="GO:0010468">
    <property type="term" value="P:regulation of gene expression"/>
    <property type="evidence" value="ECO:0007669"/>
    <property type="project" value="TreeGrafter"/>
</dbReference>
<name>A0A8H3W2K2_9PEZI</name>
<feature type="region of interest" description="Disordered" evidence="1">
    <location>
        <begin position="348"/>
        <end position="368"/>
    </location>
</feature>
<evidence type="ECO:0000313" key="3">
    <source>
        <dbReference type="EMBL" id="KAF0318794.1"/>
    </source>
</evidence>
<dbReference type="Gene3D" id="2.60.120.650">
    <property type="entry name" value="Cupin"/>
    <property type="match status" value="1"/>
</dbReference>
<dbReference type="SMART" id="SM00558">
    <property type="entry name" value="JmjC"/>
    <property type="match status" value="1"/>
</dbReference>
<dbReference type="GO" id="GO:0000785">
    <property type="term" value="C:chromatin"/>
    <property type="evidence" value="ECO:0007669"/>
    <property type="project" value="TreeGrafter"/>
</dbReference>
<dbReference type="GO" id="GO:0005634">
    <property type="term" value="C:nucleus"/>
    <property type="evidence" value="ECO:0007669"/>
    <property type="project" value="TreeGrafter"/>
</dbReference>
<dbReference type="SUPFAM" id="SSF51197">
    <property type="entry name" value="Clavaminate synthase-like"/>
    <property type="match status" value="1"/>
</dbReference>
<feature type="compositionally biased region" description="Polar residues" evidence="1">
    <location>
        <begin position="352"/>
        <end position="368"/>
    </location>
</feature>
<accession>A0A8H3W2K2</accession>
<dbReference type="GO" id="GO:0051864">
    <property type="term" value="F:histone H3K36 demethylase activity"/>
    <property type="evidence" value="ECO:0007669"/>
    <property type="project" value="TreeGrafter"/>
</dbReference>
<dbReference type="GO" id="GO:0032454">
    <property type="term" value="F:histone H3K9 demethylase activity"/>
    <property type="evidence" value="ECO:0007669"/>
    <property type="project" value="TreeGrafter"/>
</dbReference>
<sequence length="368" mass="40998">AQRWLALAESLTMMNDSQCQLLPQDDPTCRLADLGESTSNTLGTLCRDQAVTLKGFAKFKVVDYHEPSDNFITIAPKSNENMVFHYSATYSPIGQDGNIQILFSAKAFDQSINIPLHDDDDVDENAVFSSASQKPSSPCDYYLGDWESVQHSNQMQTYLTCGPHLEHLLEPERHYPGITAPYFYFAKDGGTCTPMHIEDAGLPSVNMVRWGSPKTWLIIEPGSSRRFEEFAASRTLGGKTSGGRRPSHGRKTCSQFIRHANILFSQQTLDSWDIKYSIVVCKPGELIVTLPYTYHQVVNLGMNLAESTNVLWPGIDLQLGSYSFCSKRRCGNRDSSIKETDFAVPIQDDQTDLSGTDAQTTARANQIQ</sequence>
<reference evidence="3 4" key="1">
    <citation type="submission" date="2019-12" db="EMBL/GenBank/DDBJ databases">
        <title>A genome sequence resource for the geographically widespread anthracnose pathogen Colletotrichum asianum.</title>
        <authorList>
            <person name="Meng Y."/>
        </authorList>
    </citation>
    <scope>NUCLEOTIDE SEQUENCE [LARGE SCALE GENOMIC DNA]</scope>
    <source>
        <strain evidence="3 4">ICMP 18580</strain>
    </source>
</reference>
<feature type="non-terminal residue" evidence="3">
    <location>
        <position position="1"/>
    </location>
</feature>
<comment type="caution">
    <text evidence="3">The sequence shown here is derived from an EMBL/GenBank/DDBJ whole genome shotgun (WGS) entry which is preliminary data.</text>
</comment>
<protein>
    <submittedName>
        <fullName evidence="3">JmjC domain-containing histone demethylation protein</fullName>
    </submittedName>
</protein>
<proteinExistence type="predicted"/>
<dbReference type="OrthoDB" id="4808463at2759"/>
<dbReference type="AlphaFoldDB" id="A0A8H3W2K2"/>
<evidence type="ECO:0000256" key="1">
    <source>
        <dbReference type="SAM" id="MobiDB-lite"/>
    </source>
</evidence>
<dbReference type="Proteomes" id="UP000434172">
    <property type="component" value="Unassembled WGS sequence"/>
</dbReference>
<organism evidence="3 4">
    <name type="scientific">Colletotrichum asianum</name>
    <dbReference type="NCBI Taxonomy" id="702518"/>
    <lineage>
        <taxon>Eukaryota</taxon>
        <taxon>Fungi</taxon>
        <taxon>Dikarya</taxon>
        <taxon>Ascomycota</taxon>
        <taxon>Pezizomycotina</taxon>
        <taxon>Sordariomycetes</taxon>
        <taxon>Hypocreomycetidae</taxon>
        <taxon>Glomerellales</taxon>
        <taxon>Glomerellaceae</taxon>
        <taxon>Colletotrichum</taxon>
        <taxon>Colletotrichum gloeosporioides species complex</taxon>
    </lineage>
</organism>
<dbReference type="PROSITE" id="PS51184">
    <property type="entry name" value="JMJC"/>
    <property type="match status" value="1"/>
</dbReference>
<dbReference type="InterPro" id="IPR003347">
    <property type="entry name" value="JmjC_dom"/>
</dbReference>
<gene>
    <name evidence="3" type="ORF">GQ607_013926</name>
</gene>
<evidence type="ECO:0000259" key="2">
    <source>
        <dbReference type="PROSITE" id="PS51184"/>
    </source>
</evidence>
<dbReference type="EMBL" id="WOWK01000104">
    <property type="protein sequence ID" value="KAF0318794.1"/>
    <property type="molecule type" value="Genomic_DNA"/>
</dbReference>
<dbReference type="Pfam" id="PF02373">
    <property type="entry name" value="JmjC"/>
    <property type="match status" value="1"/>
</dbReference>
<dbReference type="PANTHER" id="PTHR10694:SF7">
    <property type="entry name" value="[HISTONE H3]-TRIMETHYL-L-LYSINE(9) DEMETHYLASE"/>
    <property type="match status" value="1"/>
</dbReference>
<evidence type="ECO:0000313" key="4">
    <source>
        <dbReference type="Proteomes" id="UP000434172"/>
    </source>
</evidence>